<evidence type="ECO:0000256" key="5">
    <source>
        <dbReference type="ARBA" id="ARBA00023239"/>
    </source>
</evidence>
<dbReference type="GO" id="GO:0004058">
    <property type="term" value="F:aromatic-L-amino-acid decarboxylase activity"/>
    <property type="evidence" value="ECO:0007669"/>
    <property type="project" value="UniProtKB-ARBA"/>
</dbReference>
<evidence type="ECO:0000313" key="8">
    <source>
        <dbReference type="EMBL" id="XDS44861.1"/>
    </source>
</evidence>
<evidence type="ECO:0000256" key="1">
    <source>
        <dbReference type="ARBA" id="ARBA00001933"/>
    </source>
</evidence>
<dbReference type="InterPro" id="IPR015422">
    <property type="entry name" value="PyrdxlP-dep_Trfase_small"/>
</dbReference>
<feature type="modified residue" description="N6-(pyridoxal phosphate)lysine" evidence="6">
    <location>
        <position position="315"/>
    </location>
</feature>
<dbReference type="GO" id="GO:0019752">
    <property type="term" value="P:carboxylic acid metabolic process"/>
    <property type="evidence" value="ECO:0007669"/>
    <property type="project" value="InterPro"/>
</dbReference>
<keyword evidence="8" id="KW-0808">Transferase</keyword>
<keyword evidence="5 7" id="KW-0456">Lyase</keyword>
<dbReference type="Gene3D" id="3.40.640.10">
    <property type="entry name" value="Type I PLP-dependent aspartate aminotransferase-like (Major domain)"/>
    <property type="match status" value="1"/>
</dbReference>
<dbReference type="AlphaFoldDB" id="A0AB39U7N1"/>
<dbReference type="SUPFAM" id="SSF53383">
    <property type="entry name" value="PLP-dependent transferases"/>
    <property type="match status" value="1"/>
</dbReference>
<evidence type="ECO:0000256" key="7">
    <source>
        <dbReference type="RuleBase" id="RU000382"/>
    </source>
</evidence>
<dbReference type="InterPro" id="IPR021115">
    <property type="entry name" value="Pyridoxal-P_BS"/>
</dbReference>
<dbReference type="InterPro" id="IPR015424">
    <property type="entry name" value="PyrdxlP-dep_Trfase"/>
</dbReference>
<keyword evidence="4 6" id="KW-0663">Pyridoxal phosphate</keyword>
<sequence length="489" mass="53729">MAPWDLALEHADSDGIGQGDAGRMHAVDEKTMTMVRAVLEYAQQRMSYDSPPLDHPMRPSDLQRLAPNTITGHGMGGIRALHLFEDVIAPACLSSDHPMYLSFIPSAPTEASKAFDLVVSASALYGGSWLEGSGAVHLENQVLAFLAHEFGLPQQAGGVFVQGGTIGNLSALVAARETARRQRRDSGQAMPERWSIVCGEESHSSIRSAARVMDADVIVVPSDDSGRLQGERVRQTLAELSPEKRDGIAAIVACAGTTNFGLIDDLEGCAQVAHEEGVWFHVDGAYGLAGCLVPELRSHYKGVESADSVIVDPHKWLFAPYDACALIYRDPEQGRLAHQQHASYLETLDTDQAWNPSDYAINLTRRPRGLPLWFSLAAYGADEYRHAIATAVRLAQRISEEIRLRPQLELLRKPELSVVVFRHEGWKIKDYELWSQSLLDRQIAFVQPSFFQGEPVVRFAIINPRTTFDQLVMVLDTMDKGFDGAGSAS</sequence>
<accession>A0AB39U7N1</accession>
<comment type="cofactor">
    <cofactor evidence="1 6 7">
        <name>pyridoxal 5'-phosphate</name>
        <dbReference type="ChEBI" id="CHEBI:597326"/>
    </cofactor>
</comment>
<dbReference type="RefSeq" id="WP_369344407.1">
    <property type="nucleotide sequence ID" value="NZ_CP129674.1"/>
</dbReference>
<dbReference type="GO" id="GO:0008483">
    <property type="term" value="F:transaminase activity"/>
    <property type="evidence" value="ECO:0007669"/>
    <property type="project" value="UniProtKB-KW"/>
</dbReference>
<keyword evidence="8" id="KW-0032">Aminotransferase</keyword>
<dbReference type="EMBL" id="CP129674">
    <property type="protein sequence ID" value="XDS44861.1"/>
    <property type="molecule type" value="Genomic_DNA"/>
</dbReference>
<keyword evidence="3" id="KW-0210">Decarboxylase</keyword>
<dbReference type="Gene3D" id="3.90.1150.10">
    <property type="entry name" value="Aspartate Aminotransferase, domain 1"/>
    <property type="match status" value="1"/>
</dbReference>
<evidence type="ECO:0000256" key="2">
    <source>
        <dbReference type="ARBA" id="ARBA00009533"/>
    </source>
</evidence>
<reference evidence="8" key="1">
    <citation type="submission" date="2023-07" db="EMBL/GenBank/DDBJ databases">
        <title>Bifidobacterium aquikefiriaerophilum sp. nov. and Bifidobacterium eccum sp. nov., isolated from water kefir.</title>
        <authorList>
            <person name="Breselge S."/>
            <person name="Bellassi P."/>
            <person name="Barcenilla C."/>
            <person name="Alvarez-Ordonez A."/>
            <person name="Morelli L."/>
            <person name="Cotter P.D."/>
        </authorList>
    </citation>
    <scope>NUCLEOTIDE SEQUENCE</scope>
    <source>
        <strain evidence="8">WK041_4_12</strain>
    </source>
</reference>
<dbReference type="InterPro" id="IPR002129">
    <property type="entry name" value="PyrdxlP-dep_de-COase"/>
</dbReference>
<comment type="similarity">
    <text evidence="2 7">Belongs to the group II decarboxylase family.</text>
</comment>
<dbReference type="PANTHER" id="PTHR11999">
    <property type="entry name" value="GROUP II PYRIDOXAL-5-PHOSPHATE DECARBOXYLASE"/>
    <property type="match status" value="1"/>
</dbReference>
<name>A0AB39U7N1_9BIFI</name>
<dbReference type="KEGG" id="baqk:QN215_01625"/>
<evidence type="ECO:0000256" key="6">
    <source>
        <dbReference type="PIRSR" id="PIRSR602129-50"/>
    </source>
</evidence>
<evidence type="ECO:0000256" key="4">
    <source>
        <dbReference type="ARBA" id="ARBA00022898"/>
    </source>
</evidence>
<proteinExistence type="inferred from homology"/>
<dbReference type="GO" id="GO:0030170">
    <property type="term" value="F:pyridoxal phosphate binding"/>
    <property type="evidence" value="ECO:0007669"/>
    <property type="project" value="InterPro"/>
</dbReference>
<dbReference type="PROSITE" id="PS00392">
    <property type="entry name" value="DDC_GAD_HDC_YDC"/>
    <property type="match status" value="1"/>
</dbReference>
<gene>
    <name evidence="8" type="ORF">QN215_01625</name>
</gene>
<dbReference type="Pfam" id="PF00282">
    <property type="entry name" value="Pyridoxal_deC"/>
    <property type="match status" value="1"/>
</dbReference>
<dbReference type="PANTHER" id="PTHR11999:SF70">
    <property type="entry name" value="MIP05841P"/>
    <property type="match status" value="1"/>
</dbReference>
<evidence type="ECO:0000256" key="3">
    <source>
        <dbReference type="ARBA" id="ARBA00022793"/>
    </source>
</evidence>
<dbReference type="InterPro" id="IPR015421">
    <property type="entry name" value="PyrdxlP-dep_Trfase_major"/>
</dbReference>
<dbReference type="InterPro" id="IPR010977">
    <property type="entry name" value="Aromatic_deC"/>
</dbReference>
<protein>
    <submittedName>
        <fullName evidence="8">Aminotransferase class V-fold PLP-dependent enzyme</fullName>
    </submittedName>
</protein>
<organism evidence="8">
    <name type="scientific">Bifidobacterium aquikefiricola</name>
    <dbReference type="NCBI Taxonomy" id="3059038"/>
    <lineage>
        <taxon>Bacteria</taxon>
        <taxon>Bacillati</taxon>
        <taxon>Actinomycetota</taxon>
        <taxon>Actinomycetes</taxon>
        <taxon>Bifidobacteriales</taxon>
        <taxon>Bifidobacteriaceae</taxon>
        <taxon>Bifidobacterium</taxon>
    </lineage>
</organism>